<dbReference type="Proteomes" id="UP000238532">
    <property type="component" value="Unassembled WGS sequence"/>
</dbReference>
<comment type="caution">
    <text evidence="1">The sequence shown here is derived from an EMBL/GenBank/DDBJ whole genome shotgun (WGS) entry which is preliminary data.</text>
</comment>
<dbReference type="AlphaFoldDB" id="A0A2S9RSN0"/>
<protein>
    <submittedName>
        <fullName evidence="1">Uncharacterized protein</fullName>
    </submittedName>
</protein>
<accession>A0A2S9RSN0</accession>
<dbReference type="EMBL" id="NEBY01000026">
    <property type="protein sequence ID" value="PRJ67527.1"/>
    <property type="molecule type" value="Genomic_DNA"/>
</dbReference>
<sequence>MSEHNEDLTKDEVLSLASAIDNLQSRVIGLDVCVKGLALVYILDGGSYEDKIHKGEMLKEMLLSLRTGLESQDFMRNVDKAAFFSSVQGLITSIDEIAKQLSKFSSQGEAADGK</sequence>
<organism evidence="1 2">
    <name type="scientific">Haemophilus influenzae</name>
    <dbReference type="NCBI Taxonomy" id="727"/>
    <lineage>
        <taxon>Bacteria</taxon>
        <taxon>Pseudomonadati</taxon>
        <taxon>Pseudomonadota</taxon>
        <taxon>Gammaproteobacteria</taxon>
        <taxon>Pasteurellales</taxon>
        <taxon>Pasteurellaceae</taxon>
        <taxon>Haemophilus</taxon>
    </lineage>
</organism>
<evidence type="ECO:0000313" key="2">
    <source>
        <dbReference type="Proteomes" id="UP000238532"/>
    </source>
</evidence>
<evidence type="ECO:0000313" key="1">
    <source>
        <dbReference type="EMBL" id="PRJ67527.1"/>
    </source>
</evidence>
<name>A0A2S9RSN0_HAEIF</name>
<reference evidence="1 2" key="1">
    <citation type="submission" date="2017-04" db="EMBL/GenBank/DDBJ databases">
        <title>Haemophilus influenzae in COPD genome sequencing project.</title>
        <authorList>
            <person name="Murphy T.F."/>
            <person name="Kong Y."/>
            <person name="Nadendla S."/>
            <person name="Tettelin H."/>
            <person name="Pettigrew M."/>
        </authorList>
    </citation>
    <scope>NUCLEOTIDE SEQUENCE [LARGE SCALE GENOMIC DNA]</scope>
    <source>
        <strain evidence="1 2">56P127H1</strain>
    </source>
</reference>
<gene>
    <name evidence="1" type="ORF">BV102_01503</name>
</gene>
<dbReference type="RefSeq" id="WP_105876235.1">
    <property type="nucleotide sequence ID" value="NZ_CP135754.1"/>
</dbReference>
<proteinExistence type="predicted"/>